<dbReference type="PANTHER" id="PTHR13299:SF0">
    <property type="entry name" value="PEROXISOMAL MEMBRANE PROTEIN PEX16"/>
    <property type="match status" value="1"/>
</dbReference>
<feature type="compositionally biased region" description="Polar residues" evidence="4">
    <location>
        <begin position="211"/>
        <end position="223"/>
    </location>
</feature>
<dbReference type="AlphaFoldDB" id="A0A6G1SA14"/>
<comment type="similarity">
    <text evidence="1 3">Belongs to the peroxin-16 family.</text>
</comment>
<evidence type="ECO:0000256" key="3">
    <source>
        <dbReference type="RuleBase" id="RU365003"/>
    </source>
</evidence>
<keyword evidence="3" id="KW-0576">Peroxisome</keyword>
<keyword evidence="3" id="KW-0962">Peroxisome biogenesis</keyword>
<evidence type="ECO:0000256" key="4">
    <source>
        <dbReference type="SAM" id="MobiDB-lite"/>
    </source>
</evidence>
<proteinExistence type="inferred from homology"/>
<dbReference type="EMBL" id="GGYP01002438">
    <property type="protein sequence ID" value="MDE47209.1"/>
    <property type="molecule type" value="Transcribed_RNA"/>
</dbReference>
<gene>
    <name evidence="5" type="primary">pex16</name>
    <name evidence="5" type="ORF">g.14192</name>
</gene>
<protein>
    <recommendedName>
        <fullName evidence="2 3">Peroxisomal membrane protein PEX16</fullName>
    </recommendedName>
</protein>
<accession>A0A6G1SA14</accession>
<evidence type="ECO:0000256" key="1">
    <source>
        <dbReference type="ARBA" id="ARBA00009505"/>
    </source>
</evidence>
<comment type="subcellular location">
    <subcellularLocation>
        <location evidence="3">Peroxisome membrane</location>
    </subcellularLocation>
</comment>
<dbReference type="GO" id="GO:0007031">
    <property type="term" value="P:peroxisome organization"/>
    <property type="evidence" value="ECO:0007669"/>
    <property type="project" value="UniProtKB-KW"/>
</dbReference>
<dbReference type="PANTHER" id="PTHR13299">
    <property type="entry name" value="PEROXISOMAL MEMBRANE PROTEIN PEX16"/>
    <property type="match status" value="1"/>
</dbReference>
<sequence>MLEDYISRYDTFVRANPRLSAEIEAIIRWSSYLVATRKSPVFGELLSSGANLLQLCNDIILRQANSELKLSLGNCATQLKTFLSVIQSLELLAEIYARETYGTTGKWAIITVIQITKAAIKLLLLLVFDDGLTKTQSIVPLDRLQYAEVLKLQERFNLQQQNEETENPESNEPLKNEDEPGQSKSVVLKSSGRRMRSITESPPKGARFVQESKNSTDTQSPFSHLQRKRLTMLLNRYKEHKSAALTERQLYGELLHISRPIAHLALMGSFGTKSWISYLTALAMDLSSLYLVRSPLPLRQQTSSSSSLNMIGPQIPENYQFNINERMELGQRASSLLLYLLRSPFFDEYTKQRALEGIATTAENIPLFGSFLATFVNYIPDWQKDYFRVWSD</sequence>
<evidence type="ECO:0000313" key="5">
    <source>
        <dbReference type="EMBL" id="MDE47209.1"/>
    </source>
</evidence>
<feature type="region of interest" description="Disordered" evidence="4">
    <location>
        <begin position="158"/>
        <end position="224"/>
    </location>
</feature>
<organism evidence="5">
    <name type="scientific">Aceria tosichella</name>
    <name type="common">wheat curl mite</name>
    <dbReference type="NCBI Taxonomy" id="561515"/>
    <lineage>
        <taxon>Eukaryota</taxon>
        <taxon>Metazoa</taxon>
        <taxon>Ecdysozoa</taxon>
        <taxon>Arthropoda</taxon>
        <taxon>Chelicerata</taxon>
        <taxon>Arachnida</taxon>
        <taxon>Acari</taxon>
        <taxon>Acariformes</taxon>
        <taxon>Trombidiformes</taxon>
        <taxon>Prostigmata</taxon>
        <taxon>Eupodina</taxon>
        <taxon>Eriophyoidea</taxon>
        <taxon>Eriophyidae</taxon>
        <taxon>Eriophyinae</taxon>
        <taxon>Aceriini</taxon>
        <taxon>Aceria</taxon>
    </lineage>
</organism>
<dbReference type="GO" id="GO:0005778">
    <property type="term" value="C:peroxisomal membrane"/>
    <property type="evidence" value="ECO:0007669"/>
    <property type="project" value="UniProtKB-SubCell"/>
</dbReference>
<dbReference type="Pfam" id="PF08610">
    <property type="entry name" value="Pex16"/>
    <property type="match status" value="1"/>
</dbReference>
<evidence type="ECO:0000256" key="2">
    <source>
        <dbReference type="ARBA" id="ARBA00018577"/>
    </source>
</evidence>
<name>A0A6G1SA14_9ACAR</name>
<dbReference type="InterPro" id="IPR013919">
    <property type="entry name" value="Pex16"/>
</dbReference>
<reference evidence="5" key="1">
    <citation type="submission" date="2018-10" db="EMBL/GenBank/DDBJ databases">
        <title>Transcriptome assembly of Aceria tosichella (Wheat curl mite) Type 2.</title>
        <authorList>
            <person name="Scully E.D."/>
            <person name="Geib S.M."/>
            <person name="Palmer N.A."/>
            <person name="Gupta A.K."/>
            <person name="Sarath G."/>
            <person name="Tatineni S."/>
        </authorList>
    </citation>
    <scope>NUCLEOTIDE SEQUENCE</scope>
    <source>
        <strain evidence="5">LincolnNE</strain>
    </source>
</reference>